<keyword evidence="2 5" id="KW-0812">Transmembrane</keyword>
<keyword evidence="3 5" id="KW-1133">Transmembrane helix</keyword>
<feature type="transmembrane region" description="Helical" evidence="5">
    <location>
        <begin position="167"/>
        <end position="186"/>
    </location>
</feature>
<evidence type="ECO:0000256" key="5">
    <source>
        <dbReference type="SAM" id="Phobius"/>
    </source>
</evidence>
<feature type="transmembrane region" description="Helical" evidence="5">
    <location>
        <begin position="141"/>
        <end position="161"/>
    </location>
</feature>
<feature type="transmembrane region" description="Helical" evidence="5">
    <location>
        <begin position="77"/>
        <end position="95"/>
    </location>
</feature>
<accession>A0A6J6NZP7</accession>
<dbReference type="GO" id="GO:0022857">
    <property type="term" value="F:transmembrane transporter activity"/>
    <property type="evidence" value="ECO:0007669"/>
    <property type="project" value="InterPro"/>
</dbReference>
<dbReference type="SUPFAM" id="SSF103473">
    <property type="entry name" value="MFS general substrate transporter"/>
    <property type="match status" value="1"/>
</dbReference>
<keyword evidence="4 5" id="KW-0472">Membrane</keyword>
<feature type="transmembrane region" description="Helical" evidence="5">
    <location>
        <begin position="306"/>
        <end position="324"/>
    </location>
</feature>
<name>A0A6J6NZP7_9ZZZZ</name>
<dbReference type="EMBL" id="CAEZXK010000031">
    <property type="protein sequence ID" value="CAB4691837.1"/>
    <property type="molecule type" value="Genomic_DNA"/>
</dbReference>
<dbReference type="Gene3D" id="1.20.1250.20">
    <property type="entry name" value="MFS general substrate transporter like domains"/>
    <property type="match status" value="1"/>
</dbReference>
<feature type="transmembrane region" description="Helical" evidence="5">
    <location>
        <begin position="278"/>
        <end position="300"/>
    </location>
</feature>
<gene>
    <name evidence="6" type="ORF">UFOPK2370_01014</name>
</gene>
<dbReference type="InterPro" id="IPR011701">
    <property type="entry name" value="MFS"/>
</dbReference>
<feature type="transmembrane region" description="Helical" evidence="5">
    <location>
        <begin position="45"/>
        <end position="65"/>
    </location>
</feature>
<feature type="transmembrane region" description="Helical" evidence="5">
    <location>
        <begin position="211"/>
        <end position="229"/>
    </location>
</feature>
<dbReference type="PANTHER" id="PTHR23514">
    <property type="entry name" value="BYPASS OF STOP CODON PROTEIN 6"/>
    <property type="match status" value="1"/>
</dbReference>
<protein>
    <submittedName>
        <fullName evidence="6">Unannotated protein</fullName>
    </submittedName>
</protein>
<feature type="transmembrane region" description="Helical" evidence="5">
    <location>
        <begin position="101"/>
        <end position="120"/>
    </location>
</feature>
<evidence type="ECO:0000256" key="3">
    <source>
        <dbReference type="ARBA" id="ARBA00022989"/>
    </source>
</evidence>
<dbReference type="PANTHER" id="PTHR23514:SF13">
    <property type="entry name" value="INNER MEMBRANE PROTEIN YBJJ"/>
    <property type="match status" value="1"/>
</dbReference>
<comment type="subcellular location">
    <subcellularLocation>
        <location evidence="1">Membrane</location>
        <topology evidence="1">Multi-pass membrane protein</topology>
    </subcellularLocation>
</comment>
<evidence type="ECO:0000256" key="4">
    <source>
        <dbReference type="ARBA" id="ARBA00023136"/>
    </source>
</evidence>
<dbReference type="InterPro" id="IPR036259">
    <property type="entry name" value="MFS_trans_sf"/>
</dbReference>
<sequence>MAALSKARAKSAQVALVLMFFIQGFAATVTVPRIPELIEQIDVNLVVWGSVIGLAGLGALLPLMFTNRLVARFGTRPIIRSAAAFIAIFVILLPWSTNVYIFFAIQVANTMAFSVYNIGINAASVMLQKKMKRTIIGKMHAAWSIGAASSAAISGILVNFIDFKTHMALSGVFCLVAFHFAGRVLLEPAADGHKKEVERQQKVSWLKTPPYVWLLTVGLFMGVWPEVVMIDWSALFSKEVMGLSPAMSAIPYTVFTVAMIIGRLSVDRIPKTIHISELAKWGAICGSILIAAGIWLGPLVAQTNQTLGLVVLCVFWGIAGLGVGPQVPSFFTAGGNVMGMTTAQVLSRMSMINMFTMLSAKFIMGALAQQDLQVAFMFPAITLFIAGIISAFVIKRAKRNEKEMLTAFPATAPIIVVDENRN</sequence>
<dbReference type="GO" id="GO:0016020">
    <property type="term" value="C:membrane"/>
    <property type="evidence" value="ECO:0007669"/>
    <property type="project" value="UniProtKB-SubCell"/>
</dbReference>
<evidence type="ECO:0000256" key="1">
    <source>
        <dbReference type="ARBA" id="ARBA00004141"/>
    </source>
</evidence>
<evidence type="ECO:0000313" key="6">
    <source>
        <dbReference type="EMBL" id="CAB4691837.1"/>
    </source>
</evidence>
<proteinExistence type="predicted"/>
<reference evidence="6" key="1">
    <citation type="submission" date="2020-05" db="EMBL/GenBank/DDBJ databases">
        <authorList>
            <person name="Chiriac C."/>
            <person name="Salcher M."/>
            <person name="Ghai R."/>
            <person name="Kavagutti S V."/>
        </authorList>
    </citation>
    <scope>NUCLEOTIDE SEQUENCE</scope>
</reference>
<dbReference type="InterPro" id="IPR051788">
    <property type="entry name" value="MFS_Transporter"/>
</dbReference>
<dbReference type="Pfam" id="PF07690">
    <property type="entry name" value="MFS_1"/>
    <property type="match status" value="1"/>
</dbReference>
<dbReference type="AlphaFoldDB" id="A0A6J6NZP7"/>
<evidence type="ECO:0000256" key="2">
    <source>
        <dbReference type="ARBA" id="ARBA00022692"/>
    </source>
</evidence>
<organism evidence="6">
    <name type="scientific">freshwater metagenome</name>
    <dbReference type="NCBI Taxonomy" id="449393"/>
    <lineage>
        <taxon>unclassified sequences</taxon>
        <taxon>metagenomes</taxon>
        <taxon>ecological metagenomes</taxon>
    </lineage>
</organism>
<feature type="transmembrane region" description="Helical" evidence="5">
    <location>
        <begin position="345"/>
        <end position="368"/>
    </location>
</feature>
<feature type="transmembrane region" description="Helical" evidence="5">
    <location>
        <begin position="249"/>
        <end position="266"/>
    </location>
</feature>
<feature type="transmembrane region" description="Helical" evidence="5">
    <location>
        <begin position="374"/>
        <end position="394"/>
    </location>
</feature>